<sequence length="476" mass="56407">MICSGTYHCDFLELPEFNFNPFNSYEMLKKIVLLSGLFLLFGYQYEPDTNFVIDMKQVTNDTLNLNFSYVSTELISLDRTPIFKEKVIKNYIGVPAHDSIQYYGNFQETLQFFYDLYKAKEYDKKDFLELVNKIHLDTLRFSNKPVKQGFISIVGFYKNRQFIMADFNRNQDFSDDIKYEFDINFRNKSIAENLESINKLPKSDYYYESHSKGRIQTYKRKIVLFPCANSYDRKIIITDKEAKYLSGFRFKDYWQGEQILNQTVYDFSYQALDNTFGAIYIKPKNVSFRKDEIFNSQFMHFTEDTIALGDGYYKIDSINRKISKLYLRKIKSKEEKYGQWVGKYFENRIIEDLDNGTFSTDVVIKEKKYTLIDFWGTWCGPCLDMTPRLVALHNKYPEKLSIISIANDQDKNVVKQYAKKSKMNWTHGFVDGRKNNRIYTDLALQRYPTFILVDSEGKILLRGGQEEFNKIEHLIK</sequence>
<dbReference type="InterPro" id="IPR036249">
    <property type="entry name" value="Thioredoxin-like_sf"/>
</dbReference>
<protein>
    <submittedName>
        <fullName evidence="3">TlpA family protein disulfide reductase</fullName>
    </submittedName>
</protein>
<evidence type="ECO:0000313" key="3">
    <source>
        <dbReference type="EMBL" id="RUT70159.1"/>
    </source>
</evidence>
<accession>A0A434A6X1</accession>
<organism evidence="3 4">
    <name type="scientific">Flavobacterium cupreum</name>
    <dbReference type="NCBI Taxonomy" id="2133766"/>
    <lineage>
        <taxon>Bacteria</taxon>
        <taxon>Pseudomonadati</taxon>
        <taxon>Bacteroidota</taxon>
        <taxon>Flavobacteriia</taxon>
        <taxon>Flavobacteriales</taxon>
        <taxon>Flavobacteriaceae</taxon>
        <taxon>Flavobacterium</taxon>
    </lineage>
</organism>
<proteinExistence type="predicted"/>
<evidence type="ECO:0000259" key="2">
    <source>
        <dbReference type="PROSITE" id="PS51352"/>
    </source>
</evidence>
<keyword evidence="1" id="KW-0676">Redox-active center</keyword>
<dbReference type="InterPro" id="IPR013766">
    <property type="entry name" value="Thioredoxin_domain"/>
</dbReference>
<dbReference type="Gene3D" id="3.40.30.10">
    <property type="entry name" value="Glutaredoxin"/>
    <property type="match status" value="1"/>
</dbReference>
<feature type="domain" description="Thioredoxin" evidence="2">
    <location>
        <begin position="339"/>
        <end position="476"/>
    </location>
</feature>
<dbReference type="AlphaFoldDB" id="A0A434A6X1"/>
<reference evidence="4" key="1">
    <citation type="journal article" date="2019" name="Syst. Appl. Microbiol.">
        <title>Flavobacterium circumlabens sp. nov. and Flavobacterium cupreum sp. nov., two psychrotrophic species isolated from Antarctic environmental samples.</title>
        <authorList>
            <person name="Kralova S."/>
            <person name="Busse H.-J."/>
            <person name="Svec P."/>
            <person name="Maslanova I."/>
            <person name="Stankova E."/>
            <person name="Bartak M."/>
            <person name="Sedlacek I."/>
        </authorList>
    </citation>
    <scope>NUCLEOTIDE SEQUENCE [LARGE SCALE GENOMIC DNA]</scope>
    <source>
        <strain evidence="4">CCM 8825</strain>
    </source>
</reference>
<name>A0A434A6X1_9FLAO</name>
<dbReference type="PROSITE" id="PS00194">
    <property type="entry name" value="THIOREDOXIN_1"/>
    <property type="match status" value="1"/>
</dbReference>
<dbReference type="PROSITE" id="PS51352">
    <property type="entry name" value="THIOREDOXIN_2"/>
    <property type="match status" value="1"/>
</dbReference>
<dbReference type="EMBL" id="QWDM01000007">
    <property type="protein sequence ID" value="RUT70159.1"/>
    <property type="molecule type" value="Genomic_DNA"/>
</dbReference>
<dbReference type="SUPFAM" id="SSF52833">
    <property type="entry name" value="Thioredoxin-like"/>
    <property type="match status" value="1"/>
</dbReference>
<gene>
    <name evidence="3" type="ORF">D0817_13370</name>
</gene>
<dbReference type="PANTHER" id="PTHR42852">
    <property type="entry name" value="THIOL:DISULFIDE INTERCHANGE PROTEIN DSBE"/>
    <property type="match status" value="1"/>
</dbReference>
<dbReference type="Proteomes" id="UP000288102">
    <property type="component" value="Unassembled WGS sequence"/>
</dbReference>
<keyword evidence="4" id="KW-1185">Reference proteome</keyword>
<dbReference type="InterPro" id="IPR012336">
    <property type="entry name" value="Thioredoxin-like_fold"/>
</dbReference>
<dbReference type="PANTHER" id="PTHR42852:SF13">
    <property type="entry name" value="PROTEIN DIPZ"/>
    <property type="match status" value="1"/>
</dbReference>
<evidence type="ECO:0000256" key="1">
    <source>
        <dbReference type="ARBA" id="ARBA00023284"/>
    </source>
</evidence>
<dbReference type="OrthoDB" id="743079at2"/>
<dbReference type="InterPro" id="IPR017937">
    <property type="entry name" value="Thioredoxin_CS"/>
</dbReference>
<dbReference type="InterPro" id="IPR050553">
    <property type="entry name" value="Thioredoxin_ResA/DsbE_sf"/>
</dbReference>
<dbReference type="CDD" id="cd02966">
    <property type="entry name" value="TlpA_like_family"/>
    <property type="match status" value="1"/>
</dbReference>
<dbReference type="Pfam" id="PF13905">
    <property type="entry name" value="Thioredoxin_8"/>
    <property type="match status" value="1"/>
</dbReference>
<evidence type="ECO:0000313" key="4">
    <source>
        <dbReference type="Proteomes" id="UP000288102"/>
    </source>
</evidence>
<comment type="caution">
    <text evidence="3">The sequence shown here is derived from an EMBL/GenBank/DDBJ whole genome shotgun (WGS) entry which is preliminary data.</text>
</comment>